<dbReference type="Pfam" id="PF01398">
    <property type="entry name" value="JAB"/>
    <property type="match status" value="1"/>
</dbReference>
<evidence type="ECO:0000259" key="1">
    <source>
        <dbReference type="Pfam" id="PF01398"/>
    </source>
</evidence>
<dbReference type="Gene3D" id="3.40.140.10">
    <property type="entry name" value="Cytidine Deaminase, domain 2"/>
    <property type="match status" value="1"/>
</dbReference>
<dbReference type="AlphaFoldDB" id="A0AAW1JN69"/>
<comment type="caution">
    <text evidence="2">The sequence shown here is derived from an EMBL/GenBank/DDBJ whole genome shotgun (WGS) entry which is preliminary data.</text>
</comment>
<name>A0AAW1JN69_SAPOF</name>
<organism evidence="2 3">
    <name type="scientific">Saponaria officinalis</name>
    <name type="common">Common soapwort</name>
    <name type="synonym">Lychnis saponaria</name>
    <dbReference type="NCBI Taxonomy" id="3572"/>
    <lineage>
        <taxon>Eukaryota</taxon>
        <taxon>Viridiplantae</taxon>
        <taxon>Streptophyta</taxon>
        <taxon>Embryophyta</taxon>
        <taxon>Tracheophyta</taxon>
        <taxon>Spermatophyta</taxon>
        <taxon>Magnoliopsida</taxon>
        <taxon>eudicotyledons</taxon>
        <taxon>Gunneridae</taxon>
        <taxon>Pentapetalae</taxon>
        <taxon>Caryophyllales</taxon>
        <taxon>Caryophyllaceae</taxon>
        <taxon>Caryophylleae</taxon>
        <taxon>Saponaria</taxon>
    </lineage>
</organism>
<sequence length="80" mass="9434">MSDEEYQFESKGGYLVIRNRPFKCHLRKMTRTQAYGCGITTTMHESMFSMFGRINAKEHVVGWYNTEPKLRENDLDPQII</sequence>
<dbReference type="GO" id="GO:0008237">
    <property type="term" value="F:metallopeptidase activity"/>
    <property type="evidence" value="ECO:0007669"/>
    <property type="project" value="InterPro"/>
</dbReference>
<dbReference type="InterPro" id="IPR000555">
    <property type="entry name" value="JAMM/MPN+_dom"/>
</dbReference>
<evidence type="ECO:0000313" key="3">
    <source>
        <dbReference type="Proteomes" id="UP001443914"/>
    </source>
</evidence>
<protein>
    <recommendedName>
        <fullName evidence="1">JAB1/MPN/MOV34 metalloenzyme domain-containing protein</fullName>
    </recommendedName>
</protein>
<dbReference type="EMBL" id="JBDFQZ010000007">
    <property type="protein sequence ID" value="KAK9706613.1"/>
    <property type="molecule type" value="Genomic_DNA"/>
</dbReference>
<keyword evidence="3" id="KW-1185">Reference proteome</keyword>
<accession>A0AAW1JN69</accession>
<gene>
    <name evidence="2" type="ORF">RND81_07G139000</name>
</gene>
<proteinExistence type="predicted"/>
<dbReference type="Proteomes" id="UP001443914">
    <property type="component" value="Unassembled WGS sequence"/>
</dbReference>
<feature type="domain" description="JAB1/MPN/MOV34 metalloenzyme" evidence="1">
    <location>
        <begin position="43"/>
        <end position="76"/>
    </location>
</feature>
<reference evidence="2" key="1">
    <citation type="submission" date="2024-03" db="EMBL/GenBank/DDBJ databases">
        <title>WGS assembly of Saponaria officinalis var. Norfolk2.</title>
        <authorList>
            <person name="Jenkins J."/>
            <person name="Shu S."/>
            <person name="Grimwood J."/>
            <person name="Barry K."/>
            <person name="Goodstein D."/>
            <person name="Schmutz J."/>
            <person name="Leebens-Mack J."/>
            <person name="Osbourn A."/>
        </authorList>
    </citation>
    <scope>NUCLEOTIDE SEQUENCE [LARGE SCALE GENOMIC DNA]</scope>
    <source>
        <strain evidence="2">JIC</strain>
    </source>
</reference>
<evidence type="ECO:0000313" key="2">
    <source>
        <dbReference type="EMBL" id="KAK9706613.1"/>
    </source>
</evidence>